<dbReference type="AlphaFoldDB" id="A0A075JI00"/>
<dbReference type="RefSeq" id="WP_038568434.1">
    <property type="nucleotide sequence ID" value="NZ_CP008889.1"/>
</dbReference>
<name>A0A075JI00_9MICO</name>
<dbReference type="GO" id="GO:0005886">
    <property type="term" value="C:plasma membrane"/>
    <property type="evidence" value="ECO:0007669"/>
    <property type="project" value="UniProtKB-SubCell"/>
</dbReference>
<evidence type="ECO:0000256" key="2">
    <source>
        <dbReference type="ARBA" id="ARBA00022475"/>
    </source>
</evidence>
<feature type="transmembrane region" description="Helical" evidence="8">
    <location>
        <begin position="42"/>
        <end position="58"/>
    </location>
</feature>
<evidence type="ECO:0000313" key="11">
    <source>
        <dbReference type="Proteomes" id="UP000027986"/>
    </source>
</evidence>
<dbReference type="KEGG" id="dni:HX89_08085"/>
<evidence type="ECO:0000259" key="9">
    <source>
        <dbReference type="Pfam" id="PF01757"/>
    </source>
</evidence>
<dbReference type="InterPro" id="IPR036514">
    <property type="entry name" value="SGNH_hydro_sf"/>
</dbReference>
<dbReference type="Gene3D" id="3.40.50.1110">
    <property type="entry name" value="SGNH hydrolase"/>
    <property type="match status" value="1"/>
</dbReference>
<protein>
    <recommendedName>
        <fullName evidence="9">Acyltransferase 3 domain-containing protein</fullName>
    </recommendedName>
</protein>
<dbReference type="InterPro" id="IPR002656">
    <property type="entry name" value="Acyl_transf_3_dom"/>
</dbReference>
<feature type="transmembrane region" description="Helical" evidence="8">
    <location>
        <begin position="208"/>
        <end position="226"/>
    </location>
</feature>
<keyword evidence="5 8" id="KW-1133">Transmembrane helix</keyword>
<keyword evidence="2" id="KW-1003">Cell membrane</keyword>
<comment type="subcellular location">
    <subcellularLocation>
        <location evidence="1">Cell membrane</location>
        <topology evidence="1">Multi-pass membrane protein</topology>
    </subcellularLocation>
</comment>
<feature type="transmembrane region" description="Helical" evidence="8">
    <location>
        <begin position="339"/>
        <end position="358"/>
    </location>
</feature>
<evidence type="ECO:0000256" key="3">
    <source>
        <dbReference type="ARBA" id="ARBA00022679"/>
    </source>
</evidence>
<accession>A0A075JI00</accession>
<dbReference type="EMBL" id="CP008889">
    <property type="protein sequence ID" value="AIF40907.1"/>
    <property type="molecule type" value="Genomic_DNA"/>
</dbReference>
<evidence type="ECO:0000256" key="8">
    <source>
        <dbReference type="SAM" id="Phobius"/>
    </source>
</evidence>
<evidence type="ECO:0000256" key="5">
    <source>
        <dbReference type="ARBA" id="ARBA00022989"/>
    </source>
</evidence>
<keyword evidence="11" id="KW-1185">Reference proteome</keyword>
<feature type="domain" description="Acyltransferase 3" evidence="9">
    <location>
        <begin position="1"/>
        <end position="313"/>
    </location>
</feature>
<dbReference type="eggNOG" id="COG1835">
    <property type="taxonomic scope" value="Bacteria"/>
</dbReference>
<keyword evidence="6 8" id="KW-0472">Membrane</keyword>
<feature type="transmembrane region" description="Helical" evidence="8">
    <location>
        <begin position="238"/>
        <end position="257"/>
    </location>
</feature>
<reference evidence="10 11" key="1">
    <citation type="submission" date="2014-07" db="EMBL/GenBank/DDBJ databases">
        <title>Genome Sequencing of Dermacoccus nishinomiyaensis.</title>
        <authorList>
            <person name="Hong K.W."/>
            <person name="Chan K.G."/>
        </authorList>
    </citation>
    <scope>NUCLEOTIDE SEQUENCE [LARGE SCALE GENOMIC DNA]</scope>
    <source>
        <strain evidence="10 11">M25</strain>
    </source>
</reference>
<proteinExistence type="predicted"/>
<keyword evidence="7" id="KW-0012">Acyltransferase</keyword>
<dbReference type="GO" id="GO:0009103">
    <property type="term" value="P:lipopolysaccharide biosynthetic process"/>
    <property type="evidence" value="ECO:0007669"/>
    <property type="project" value="TreeGrafter"/>
</dbReference>
<dbReference type="PANTHER" id="PTHR23028:SF53">
    <property type="entry name" value="ACYL_TRANSF_3 DOMAIN-CONTAINING PROTEIN"/>
    <property type="match status" value="1"/>
</dbReference>
<dbReference type="PANTHER" id="PTHR23028">
    <property type="entry name" value="ACETYLTRANSFERASE"/>
    <property type="match status" value="1"/>
</dbReference>
<gene>
    <name evidence="10" type="ORF">HX89_08085</name>
</gene>
<evidence type="ECO:0000256" key="1">
    <source>
        <dbReference type="ARBA" id="ARBA00004651"/>
    </source>
</evidence>
<dbReference type="OrthoDB" id="3404679at2"/>
<evidence type="ECO:0000313" key="10">
    <source>
        <dbReference type="EMBL" id="AIF40907.1"/>
    </source>
</evidence>
<organism evidence="10 11">
    <name type="scientific">Dermacoccus nishinomiyaensis</name>
    <dbReference type="NCBI Taxonomy" id="1274"/>
    <lineage>
        <taxon>Bacteria</taxon>
        <taxon>Bacillati</taxon>
        <taxon>Actinomycetota</taxon>
        <taxon>Actinomycetes</taxon>
        <taxon>Micrococcales</taxon>
        <taxon>Dermacoccaceae</taxon>
        <taxon>Dermacoccus</taxon>
    </lineage>
</organism>
<dbReference type="GO" id="GO:0016747">
    <property type="term" value="F:acyltransferase activity, transferring groups other than amino-acyl groups"/>
    <property type="evidence" value="ECO:0007669"/>
    <property type="project" value="InterPro"/>
</dbReference>
<evidence type="ECO:0000256" key="4">
    <source>
        <dbReference type="ARBA" id="ARBA00022692"/>
    </source>
</evidence>
<dbReference type="Proteomes" id="UP000027986">
    <property type="component" value="Chromosome"/>
</dbReference>
<dbReference type="SUPFAM" id="SSF52266">
    <property type="entry name" value="SGNH hydrolase"/>
    <property type="match status" value="1"/>
</dbReference>
<evidence type="ECO:0000256" key="7">
    <source>
        <dbReference type="ARBA" id="ARBA00023315"/>
    </source>
</evidence>
<dbReference type="HOGENOM" id="CLU_005679_10_1_11"/>
<dbReference type="GeneID" id="41841104"/>
<feature type="transmembrane region" description="Helical" evidence="8">
    <location>
        <begin position="110"/>
        <end position="126"/>
    </location>
</feature>
<sequence>MNVFFILSAFLITRLLLAEQREFGWISVREFYRRRVRRLAPALLVMVGAVTLDGWAFAPAAERTYLRGDILATLTYVMNWRLVLRDDQYFEEFTHPSITRHAWSLSVEEQFYLVVPLLIIAALTYAHRRSARTAGFVVLALASAAWASTIDLDSPGGQAHAYYGTDVRMQALALGVAAGVWTGHRGRGGGLLRARDRRDPLDAGDRRLEILGWVGLVATLAGIALIEPLSDWMFTRGGMLLTSLAGLAWIIGCAQRVPTPLVRLHANRLAVHTGKISYGPYLYHWPIYLWLVRAFGRGHVIPLAVATLVLSYAAADASYRWLEKPVIKRGVRAFGGRRAGAVGLVGVLVAALAIPAGASTAAHEVSAPQYPQYVAHIPTLVEGQATYTPPARPLAVTLYGDSVPYFLAQRMPKDNFSNLVVTNAGAPGCDLLDAPVQWMATRQQPNDAPCREAKAAFGPTVRSSDSRLAVLMPTLYLALRHDVDGKVLWLDDAAYRDLITRTLTKTLTTARTSGAAKFAVTTVPCRTIDELQVPPEYRGDFDKFPQLVAEAGHPKRVNAIITAWAKEHHVPVLDLAGAVCGSSYQPTRHGITLYDDGIHFSPEATPMIWGWLAPQIVAAAR</sequence>
<feature type="transmembrane region" description="Helical" evidence="8">
    <location>
        <begin position="169"/>
        <end position="187"/>
    </location>
</feature>
<feature type="transmembrane region" description="Helical" evidence="8">
    <location>
        <begin position="133"/>
        <end position="149"/>
    </location>
</feature>
<dbReference type="Pfam" id="PF01757">
    <property type="entry name" value="Acyl_transf_3"/>
    <property type="match status" value="1"/>
</dbReference>
<evidence type="ECO:0000256" key="6">
    <source>
        <dbReference type="ARBA" id="ARBA00023136"/>
    </source>
</evidence>
<dbReference type="InterPro" id="IPR050879">
    <property type="entry name" value="Acyltransferase_3"/>
</dbReference>
<keyword evidence="3" id="KW-0808">Transferase</keyword>
<keyword evidence="4 8" id="KW-0812">Transmembrane</keyword>